<dbReference type="GO" id="GO:0005615">
    <property type="term" value="C:extracellular space"/>
    <property type="evidence" value="ECO:0007669"/>
    <property type="project" value="TreeGrafter"/>
</dbReference>
<keyword evidence="1" id="KW-0175">Coiled coil</keyword>
<accession>A0A9C6SVE5</accession>
<sequence length="322" mass="37478">MDDKKLNIQFAENSACNLLDDRIFDHFDNRYDSPNNLNDGKETLIDVIQKQDCQINDLKSKLSELEKKVSMHEEMDKLYRDKLQSKEDLIESLKLTNEPSKNNEIYTQKNCELVTKNDNISIQMEYGGSKLSMKVPQLKSFEPVLENNIAGPGWIVIHRRVNGNCDFERNEGEYYDGFGKRTGDFWLGLEKMHLITSHQRHELYVHIVDFDGNAHYAKYDNFVVGSRQEKGVLRSLGHYSGDANDMMRLNEGKAFSVATKAYKNGWWWMPNVKPTCNLSGKVTDTSIEKHEYIFWGYKTWGNKKNYIKSVQMLIRPIKELPK</sequence>
<dbReference type="RefSeq" id="XP_051859714.1">
    <property type="nucleotide sequence ID" value="XM_052003754.1"/>
</dbReference>
<evidence type="ECO:0000259" key="2">
    <source>
        <dbReference type="PROSITE" id="PS51406"/>
    </source>
</evidence>
<dbReference type="InterPro" id="IPR014716">
    <property type="entry name" value="Fibrinogen_a/b/g_C_1"/>
</dbReference>
<gene>
    <name evidence="4" type="primary">LOC127565440</name>
</gene>
<proteinExistence type="predicted"/>
<evidence type="ECO:0000313" key="4">
    <source>
        <dbReference type="RefSeq" id="XP_051859714.1"/>
    </source>
</evidence>
<organism evidence="3 4">
    <name type="scientific">Drosophila albomicans</name>
    <name type="common">Fruit fly</name>
    <dbReference type="NCBI Taxonomy" id="7291"/>
    <lineage>
        <taxon>Eukaryota</taxon>
        <taxon>Metazoa</taxon>
        <taxon>Ecdysozoa</taxon>
        <taxon>Arthropoda</taxon>
        <taxon>Hexapoda</taxon>
        <taxon>Insecta</taxon>
        <taxon>Pterygota</taxon>
        <taxon>Neoptera</taxon>
        <taxon>Endopterygota</taxon>
        <taxon>Diptera</taxon>
        <taxon>Brachycera</taxon>
        <taxon>Muscomorpha</taxon>
        <taxon>Ephydroidea</taxon>
        <taxon>Drosophilidae</taxon>
        <taxon>Drosophila</taxon>
    </lineage>
</organism>
<reference evidence="4" key="1">
    <citation type="submission" date="2025-08" db="UniProtKB">
        <authorList>
            <consortium name="RefSeq"/>
        </authorList>
    </citation>
    <scope>IDENTIFICATION</scope>
    <source>
        <strain evidence="4">15112-1751.03</strain>
        <tissue evidence="4">Whole Adult</tissue>
    </source>
</reference>
<dbReference type="PROSITE" id="PS51406">
    <property type="entry name" value="FIBRINOGEN_C_2"/>
    <property type="match status" value="1"/>
</dbReference>
<name>A0A9C6SVE5_DROAB</name>
<feature type="coiled-coil region" evidence="1">
    <location>
        <begin position="48"/>
        <end position="75"/>
    </location>
</feature>
<protein>
    <submittedName>
        <fullName evidence="4">Fibrinogen C domain-containing protein 1-like</fullName>
    </submittedName>
</protein>
<dbReference type="OrthoDB" id="7972392at2759"/>
<dbReference type="GeneID" id="127565440"/>
<dbReference type="Proteomes" id="UP000515160">
    <property type="component" value="Chromosome 3"/>
</dbReference>
<keyword evidence="3" id="KW-1185">Reference proteome</keyword>
<dbReference type="Gene3D" id="3.90.215.10">
    <property type="entry name" value="Gamma Fibrinogen, chain A, domain 1"/>
    <property type="match status" value="1"/>
</dbReference>
<dbReference type="PANTHER" id="PTHR19143">
    <property type="entry name" value="FIBRINOGEN/TENASCIN/ANGIOPOEITIN"/>
    <property type="match status" value="1"/>
</dbReference>
<dbReference type="InterPro" id="IPR036056">
    <property type="entry name" value="Fibrinogen-like_C"/>
</dbReference>
<evidence type="ECO:0000256" key="1">
    <source>
        <dbReference type="SAM" id="Coils"/>
    </source>
</evidence>
<dbReference type="AlphaFoldDB" id="A0A9C6SVE5"/>
<dbReference type="SUPFAM" id="SSF56496">
    <property type="entry name" value="Fibrinogen C-terminal domain-like"/>
    <property type="match status" value="1"/>
</dbReference>
<dbReference type="Pfam" id="PF00147">
    <property type="entry name" value="Fibrinogen_C"/>
    <property type="match status" value="1"/>
</dbReference>
<dbReference type="PANTHER" id="PTHR19143:SF327">
    <property type="entry name" value="FI21813P1-RELATED"/>
    <property type="match status" value="1"/>
</dbReference>
<feature type="domain" description="Fibrinogen C-terminal" evidence="2">
    <location>
        <begin position="102"/>
        <end position="318"/>
    </location>
</feature>
<dbReference type="InterPro" id="IPR002181">
    <property type="entry name" value="Fibrinogen_a/b/g_C_dom"/>
</dbReference>
<dbReference type="SMART" id="SM00186">
    <property type="entry name" value="FBG"/>
    <property type="match status" value="1"/>
</dbReference>
<evidence type="ECO:0000313" key="3">
    <source>
        <dbReference type="Proteomes" id="UP000515160"/>
    </source>
</evidence>
<dbReference type="InterPro" id="IPR050373">
    <property type="entry name" value="Fibrinogen_C-term_domain"/>
</dbReference>